<sequence>MNYLNPSGQLARWSLRLQDFDFSIVHKPGVQNNVPDTLSRSPLPHSAGPIDILPMQVVWICTVSSRSRSLTESNSKQLQEDDPVVRNLIQNLEEDGMDEEYVVQDSLLYYKGPKVTCGLQVVRPKYCSNTTSTILQLPFRWPG</sequence>
<gene>
    <name evidence="1" type="ORF">M9458_052366</name>
</gene>
<organism evidence="1 2">
    <name type="scientific">Cirrhinus mrigala</name>
    <name type="common">Mrigala</name>
    <dbReference type="NCBI Taxonomy" id="683832"/>
    <lineage>
        <taxon>Eukaryota</taxon>
        <taxon>Metazoa</taxon>
        <taxon>Chordata</taxon>
        <taxon>Craniata</taxon>
        <taxon>Vertebrata</taxon>
        <taxon>Euteleostomi</taxon>
        <taxon>Actinopterygii</taxon>
        <taxon>Neopterygii</taxon>
        <taxon>Teleostei</taxon>
        <taxon>Ostariophysi</taxon>
        <taxon>Cypriniformes</taxon>
        <taxon>Cyprinidae</taxon>
        <taxon>Labeoninae</taxon>
        <taxon>Labeonini</taxon>
        <taxon>Cirrhinus</taxon>
    </lineage>
</organism>
<protein>
    <submittedName>
        <fullName evidence="1">Uncharacterized protein</fullName>
    </submittedName>
</protein>
<evidence type="ECO:0000313" key="2">
    <source>
        <dbReference type="Proteomes" id="UP001529510"/>
    </source>
</evidence>
<evidence type="ECO:0000313" key="1">
    <source>
        <dbReference type="EMBL" id="KAL0152643.1"/>
    </source>
</evidence>
<dbReference type="Proteomes" id="UP001529510">
    <property type="component" value="Unassembled WGS sequence"/>
</dbReference>
<dbReference type="AlphaFoldDB" id="A0ABD0MX37"/>
<accession>A0ABD0MX37</accession>
<keyword evidence="2" id="KW-1185">Reference proteome</keyword>
<proteinExistence type="predicted"/>
<name>A0ABD0MX37_CIRMR</name>
<reference evidence="1 2" key="1">
    <citation type="submission" date="2024-05" db="EMBL/GenBank/DDBJ databases">
        <title>Genome sequencing and assembly of Indian major carp, Cirrhinus mrigala (Hamilton, 1822).</title>
        <authorList>
            <person name="Mohindra V."/>
            <person name="Chowdhury L.M."/>
            <person name="Lal K."/>
            <person name="Jena J.K."/>
        </authorList>
    </citation>
    <scope>NUCLEOTIDE SEQUENCE [LARGE SCALE GENOMIC DNA]</scope>
    <source>
        <strain evidence="1">CM1030</strain>
        <tissue evidence="1">Blood</tissue>
    </source>
</reference>
<comment type="caution">
    <text evidence="1">The sequence shown here is derived from an EMBL/GenBank/DDBJ whole genome shotgun (WGS) entry which is preliminary data.</text>
</comment>
<dbReference type="EMBL" id="JAMKFB020000189">
    <property type="protein sequence ID" value="KAL0152643.1"/>
    <property type="molecule type" value="Genomic_DNA"/>
</dbReference>